<dbReference type="Proteomes" id="UP001302321">
    <property type="component" value="Unassembled WGS sequence"/>
</dbReference>
<name>A0AAN6W8A5_9PEZI</name>
<evidence type="ECO:0000313" key="2">
    <source>
        <dbReference type="EMBL" id="KAK4176266.1"/>
    </source>
</evidence>
<feature type="compositionally biased region" description="Basic and acidic residues" evidence="1">
    <location>
        <begin position="230"/>
        <end position="239"/>
    </location>
</feature>
<keyword evidence="3" id="KW-1185">Reference proteome</keyword>
<feature type="region of interest" description="Disordered" evidence="1">
    <location>
        <begin position="167"/>
        <end position="261"/>
    </location>
</feature>
<organism evidence="2 3">
    <name type="scientific">Triangularia setosa</name>
    <dbReference type="NCBI Taxonomy" id="2587417"/>
    <lineage>
        <taxon>Eukaryota</taxon>
        <taxon>Fungi</taxon>
        <taxon>Dikarya</taxon>
        <taxon>Ascomycota</taxon>
        <taxon>Pezizomycotina</taxon>
        <taxon>Sordariomycetes</taxon>
        <taxon>Sordariomycetidae</taxon>
        <taxon>Sordariales</taxon>
        <taxon>Podosporaceae</taxon>
        <taxon>Triangularia</taxon>
    </lineage>
</organism>
<dbReference type="AlphaFoldDB" id="A0AAN6W8A5"/>
<proteinExistence type="predicted"/>
<reference evidence="2" key="2">
    <citation type="submission" date="2023-05" db="EMBL/GenBank/DDBJ databases">
        <authorList>
            <consortium name="Lawrence Berkeley National Laboratory"/>
            <person name="Steindorff A."/>
            <person name="Hensen N."/>
            <person name="Bonometti L."/>
            <person name="Westerberg I."/>
            <person name="Brannstrom I.O."/>
            <person name="Guillou S."/>
            <person name="Cros-Aarteil S."/>
            <person name="Calhoun S."/>
            <person name="Haridas S."/>
            <person name="Kuo A."/>
            <person name="Mondo S."/>
            <person name="Pangilinan J."/>
            <person name="Riley R."/>
            <person name="Labutti K."/>
            <person name="Andreopoulos B."/>
            <person name="Lipzen A."/>
            <person name="Chen C."/>
            <person name="Yanf M."/>
            <person name="Daum C."/>
            <person name="Ng V."/>
            <person name="Clum A."/>
            <person name="Ohm R."/>
            <person name="Martin F."/>
            <person name="Silar P."/>
            <person name="Natvig D."/>
            <person name="Lalanne C."/>
            <person name="Gautier V."/>
            <person name="Ament-Velasquez S.L."/>
            <person name="Kruys A."/>
            <person name="Hutchinson M.I."/>
            <person name="Powell A.J."/>
            <person name="Barry K."/>
            <person name="Miller A.N."/>
            <person name="Grigoriev I.V."/>
            <person name="Debuchy R."/>
            <person name="Gladieux P."/>
            <person name="Thoren M.H."/>
            <person name="Johannesson H."/>
        </authorList>
    </citation>
    <scope>NUCLEOTIDE SEQUENCE</scope>
    <source>
        <strain evidence="2">CBS 892.96</strain>
    </source>
</reference>
<gene>
    <name evidence="2" type="ORF">QBC36DRAFT_187916</name>
</gene>
<sequence length="309" mass="32659">QTNPQNAKVDLYWSRIRCRLGDGTAPGHHPVSHRPSMLVSVIISLHGTKVANTTYRTRTRIQLGIDATITDYPEFLSSMDQHWSTSGVLFSGTDRVIVYTSLEVFPGGSFTGYYTYDIHALRSAGYTIATSTQESVLCTPTWTPSGPASSSAVGECEAHAHGDHWHCPPGVAEPTTLPSPSSAPHPTVPSSGECEAHDDHWHCPPGVPEPTTPPSLSPTAHTTVSSSGECEAHGDHWHCPDGVPEPTTPPPSPIVTSAPTSLNSATASISFTRTASDAPVFTAGADTKTTVGRNLLVLAAAAPFVFGMM</sequence>
<dbReference type="EMBL" id="MU866203">
    <property type="protein sequence ID" value="KAK4176266.1"/>
    <property type="molecule type" value="Genomic_DNA"/>
</dbReference>
<protein>
    <submittedName>
        <fullName evidence="2">Uncharacterized protein</fullName>
    </submittedName>
</protein>
<comment type="caution">
    <text evidence="2">The sequence shown here is derived from an EMBL/GenBank/DDBJ whole genome shotgun (WGS) entry which is preliminary data.</text>
</comment>
<feature type="non-terminal residue" evidence="2">
    <location>
        <position position="1"/>
    </location>
</feature>
<evidence type="ECO:0000313" key="3">
    <source>
        <dbReference type="Proteomes" id="UP001302321"/>
    </source>
</evidence>
<reference evidence="2" key="1">
    <citation type="journal article" date="2023" name="Mol. Phylogenet. Evol.">
        <title>Genome-scale phylogeny and comparative genomics of the fungal order Sordariales.</title>
        <authorList>
            <person name="Hensen N."/>
            <person name="Bonometti L."/>
            <person name="Westerberg I."/>
            <person name="Brannstrom I.O."/>
            <person name="Guillou S."/>
            <person name="Cros-Aarteil S."/>
            <person name="Calhoun S."/>
            <person name="Haridas S."/>
            <person name="Kuo A."/>
            <person name="Mondo S."/>
            <person name="Pangilinan J."/>
            <person name="Riley R."/>
            <person name="LaButti K."/>
            <person name="Andreopoulos B."/>
            <person name="Lipzen A."/>
            <person name="Chen C."/>
            <person name="Yan M."/>
            <person name="Daum C."/>
            <person name="Ng V."/>
            <person name="Clum A."/>
            <person name="Steindorff A."/>
            <person name="Ohm R.A."/>
            <person name="Martin F."/>
            <person name="Silar P."/>
            <person name="Natvig D.O."/>
            <person name="Lalanne C."/>
            <person name="Gautier V."/>
            <person name="Ament-Velasquez S.L."/>
            <person name="Kruys A."/>
            <person name="Hutchinson M.I."/>
            <person name="Powell A.J."/>
            <person name="Barry K."/>
            <person name="Miller A.N."/>
            <person name="Grigoriev I.V."/>
            <person name="Debuchy R."/>
            <person name="Gladieux P."/>
            <person name="Hiltunen Thoren M."/>
            <person name="Johannesson H."/>
        </authorList>
    </citation>
    <scope>NUCLEOTIDE SEQUENCE</scope>
    <source>
        <strain evidence="2">CBS 892.96</strain>
    </source>
</reference>
<accession>A0AAN6W8A5</accession>
<feature type="compositionally biased region" description="Pro residues" evidence="1">
    <location>
        <begin position="205"/>
        <end position="216"/>
    </location>
</feature>
<evidence type="ECO:0000256" key="1">
    <source>
        <dbReference type="SAM" id="MobiDB-lite"/>
    </source>
</evidence>